<keyword evidence="2" id="KW-1185">Reference proteome</keyword>
<keyword evidence="1" id="KW-0808">Transferase</keyword>
<reference evidence="1 2" key="1">
    <citation type="journal article" date="2013" name="Genome Announc.">
        <title>Genome sequence of a novel archaeal rudivirus recovered from a mexican hot spring.</title>
        <authorList>
            <person name="Servin-Garciduenas L.E."/>
            <person name="Peng X."/>
            <person name="Garrett R.A."/>
            <person name="Martinez-Romero E."/>
        </authorList>
    </citation>
    <scope>NUCLEOTIDE SEQUENCE [LARGE SCALE GENOMIC DNA]</scope>
</reference>
<accession>K4NX87</accession>
<dbReference type="KEGG" id="vg:13997101"/>
<dbReference type="GO" id="GO:0032259">
    <property type="term" value="P:methylation"/>
    <property type="evidence" value="ECO:0007669"/>
    <property type="project" value="UniProtKB-KW"/>
</dbReference>
<sequence>MTDYNEYFAKLGCNYWREYRYAYRPIDFRLRNVIMIGADCGSSALYALSRGASRVIAYEKEEKLRKLFAEKVCKEFNICDKVDMRGEWSGKEYPPADVFLMDCEGCEDALDVTQLAKFDQWCIAIHDWAKRRVELLRALAGNTLTYISDDGKEIMVCGGED</sequence>
<evidence type="ECO:0000313" key="2">
    <source>
        <dbReference type="Proteomes" id="UP000009199"/>
    </source>
</evidence>
<dbReference type="Proteomes" id="UP000009199">
    <property type="component" value="Segment"/>
</dbReference>
<keyword evidence="1" id="KW-0489">Methyltransferase</keyword>
<dbReference type="EMBL" id="JX944686">
    <property type="protein sequence ID" value="AFV51256.1"/>
    <property type="molecule type" value="Genomic_DNA"/>
</dbReference>
<dbReference type="GO" id="GO:0008168">
    <property type="term" value="F:methyltransferase activity"/>
    <property type="evidence" value="ECO:0007669"/>
    <property type="project" value="UniProtKB-KW"/>
</dbReference>
<proteinExistence type="predicted"/>
<dbReference type="OrthoDB" id="10155at10239"/>
<evidence type="ECO:0000313" key="1">
    <source>
        <dbReference type="EMBL" id="AFV51256.1"/>
    </source>
</evidence>
<organism evidence="1 2">
    <name type="scientific">Sulfolobales Mexican rod-shaped virus 1</name>
    <dbReference type="NCBI Taxonomy" id="2848122"/>
    <lineage>
        <taxon>Viruses</taxon>
        <taxon>Adnaviria</taxon>
        <taxon>Zilligvirae</taxon>
        <taxon>Taleaviricota</taxon>
        <taxon>Tokiviricetes</taxon>
        <taxon>Ligamenvirales</taxon>
        <taxon>Rudiviridae</taxon>
        <taxon>Mexirudivirus</taxon>
        <taxon>Mexirudivirus azufresense</taxon>
        <taxon>Mexirudivirus SMRV1</taxon>
    </lineage>
</organism>
<name>K4NX87_9VIRU</name>
<protein>
    <submittedName>
        <fullName evidence="1">SAM-dependent methyltransferase</fullName>
    </submittedName>
</protein>